<organism evidence="3 4">
    <name type="scientific">Humisphaera borealis</name>
    <dbReference type="NCBI Taxonomy" id="2807512"/>
    <lineage>
        <taxon>Bacteria</taxon>
        <taxon>Pseudomonadati</taxon>
        <taxon>Planctomycetota</taxon>
        <taxon>Phycisphaerae</taxon>
        <taxon>Tepidisphaerales</taxon>
        <taxon>Tepidisphaeraceae</taxon>
        <taxon>Humisphaera</taxon>
    </lineage>
</organism>
<evidence type="ECO:0000313" key="3">
    <source>
        <dbReference type="EMBL" id="QOV90163.1"/>
    </source>
</evidence>
<evidence type="ECO:0000313" key="4">
    <source>
        <dbReference type="Proteomes" id="UP000593765"/>
    </source>
</evidence>
<dbReference type="RefSeq" id="WP_206293235.1">
    <property type="nucleotide sequence ID" value="NZ_CP063458.1"/>
</dbReference>
<accession>A0A7M2WXN5</accession>
<keyword evidence="1" id="KW-0880">Kelch repeat</keyword>
<sequence length="581" mass="61592">MLHRTLAPIVTPVLTLALVLLLGPAAHAHFIFVVPEAGGDKAKVIMSEDLTPDPEVKIDIIAGAKLSLLTAAGDVTPVTLDNKVEAAFLIDLPGQGTRVVFGSAMLGVRQKGDAKPYLLAYYPKTIVGDAFDPKATLGDKSPVELIPVNDGGKLRLKFVAAGKPVEGAEITLILPDGSTRKPKTDKDGLTESFEAKGRYGAWTKTAEPAVGEHNGSKYEEVRRYAMLVMDTTAPAVTAAPAAAAINTAKAAPQRIPSHGMALSGMPATPAKIDAVRYPAALPIATSSFGAAALDGFLYYYGGHVSRTHSYSVEAVTGQFARLNLADKSAKWETLPGGPGLQGMNLVAHGGKIYRVGGMAPRNFPGTRAQLYSVADVVRFDPATKTWDALPSLPEPRSSHDIVTVGDTLVVVGGWNMNAQSGNTWSDTTLTLDLKSDKPQWKPIKQPFIRRALIATVHEGLVYVIGGLDEDSDTSKNVDILNPATGEWSTGPELPGKTINGFSPAACVHNDRLYVSVADGTMYVLSADRKAWEKVGVATPRIVHRLIPHGPDILIVGGAMRGENLDLIESLTVARKDAAEAK</sequence>
<proteinExistence type="predicted"/>
<name>A0A7M2WXN5_9BACT</name>
<reference evidence="3 4" key="1">
    <citation type="submission" date="2020-10" db="EMBL/GenBank/DDBJ databases">
        <title>Wide distribution of Phycisphaera-like planctomycetes from WD2101 soil group in peatlands and genome analysis of the first cultivated representative.</title>
        <authorList>
            <person name="Dedysh S.N."/>
            <person name="Beletsky A.V."/>
            <person name="Ivanova A."/>
            <person name="Kulichevskaya I.S."/>
            <person name="Suzina N.E."/>
            <person name="Philippov D.A."/>
            <person name="Rakitin A.L."/>
            <person name="Mardanov A.V."/>
            <person name="Ravin N.V."/>
        </authorList>
    </citation>
    <scope>NUCLEOTIDE SEQUENCE [LARGE SCALE GENOMIC DNA]</scope>
    <source>
        <strain evidence="3 4">M1803</strain>
    </source>
</reference>
<evidence type="ECO:0008006" key="5">
    <source>
        <dbReference type="Google" id="ProtNLM"/>
    </source>
</evidence>
<dbReference type="SUPFAM" id="SSF117281">
    <property type="entry name" value="Kelch motif"/>
    <property type="match status" value="1"/>
</dbReference>
<evidence type="ECO:0000256" key="2">
    <source>
        <dbReference type="ARBA" id="ARBA00022737"/>
    </source>
</evidence>
<dbReference type="InterPro" id="IPR006652">
    <property type="entry name" value="Kelch_1"/>
</dbReference>
<protein>
    <recommendedName>
        <fullName evidence="5">DUF4198 domain-containing protein</fullName>
    </recommendedName>
</protein>
<keyword evidence="2" id="KW-0677">Repeat</keyword>
<gene>
    <name evidence="3" type="ORF">IPV69_01955</name>
</gene>
<dbReference type="Pfam" id="PF24681">
    <property type="entry name" value="Kelch_KLHDC2_KLHL20_DRC7"/>
    <property type="match status" value="1"/>
</dbReference>
<dbReference type="AlphaFoldDB" id="A0A7M2WXN5"/>
<dbReference type="PANTHER" id="PTHR45632:SF3">
    <property type="entry name" value="KELCH-LIKE PROTEIN 32"/>
    <property type="match status" value="1"/>
</dbReference>
<dbReference type="Gene3D" id="2.120.10.80">
    <property type="entry name" value="Kelch-type beta propeller"/>
    <property type="match status" value="2"/>
</dbReference>
<keyword evidence="4" id="KW-1185">Reference proteome</keyword>
<dbReference type="InterPro" id="IPR015915">
    <property type="entry name" value="Kelch-typ_b-propeller"/>
</dbReference>
<dbReference type="Proteomes" id="UP000593765">
    <property type="component" value="Chromosome"/>
</dbReference>
<dbReference type="SMART" id="SM00612">
    <property type="entry name" value="Kelch"/>
    <property type="match status" value="2"/>
</dbReference>
<evidence type="ECO:0000256" key="1">
    <source>
        <dbReference type="ARBA" id="ARBA00022441"/>
    </source>
</evidence>
<dbReference type="PANTHER" id="PTHR45632">
    <property type="entry name" value="LD33804P"/>
    <property type="match status" value="1"/>
</dbReference>
<dbReference type="KEGG" id="hbs:IPV69_01955"/>
<dbReference type="EMBL" id="CP063458">
    <property type="protein sequence ID" value="QOV90163.1"/>
    <property type="molecule type" value="Genomic_DNA"/>
</dbReference>